<comment type="caution">
    <text evidence="2">The sequence shown here is derived from an EMBL/GenBank/DDBJ whole genome shotgun (WGS) entry which is preliminary data.</text>
</comment>
<feature type="compositionally biased region" description="Basic and acidic residues" evidence="1">
    <location>
        <begin position="190"/>
        <end position="204"/>
    </location>
</feature>
<dbReference type="Proteomes" id="UP000837801">
    <property type="component" value="Unassembled WGS sequence"/>
</dbReference>
<dbReference type="AlphaFoldDB" id="A0A9P0QSU2"/>
<reference evidence="2" key="1">
    <citation type="submission" date="2022-03" db="EMBL/GenBank/DDBJ databases">
        <authorList>
            <person name="Legras J.-L."/>
            <person name="Devillers H."/>
            <person name="Grondin C."/>
        </authorList>
    </citation>
    <scope>NUCLEOTIDE SEQUENCE</scope>
    <source>
        <strain evidence="2">CLIB 1423</strain>
    </source>
</reference>
<organism evidence="2 3">
    <name type="scientific">[Candida] railenensis</name>
    <dbReference type="NCBI Taxonomy" id="45579"/>
    <lineage>
        <taxon>Eukaryota</taxon>
        <taxon>Fungi</taxon>
        <taxon>Dikarya</taxon>
        <taxon>Ascomycota</taxon>
        <taxon>Saccharomycotina</taxon>
        <taxon>Pichiomycetes</taxon>
        <taxon>Debaryomycetaceae</taxon>
        <taxon>Kurtzmaniella</taxon>
    </lineage>
</organism>
<name>A0A9P0QSU2_9ASCO</name>
<dbReference type="EMBL" id="CAKXYY010000020">
    <property type="protein sequence ID" value="CAH2354956.1"/>
    <property type="molecule type" value="Genomic_DNA"/>
</dbReference>
<evidence type="ECO:0000256" key="1">
    <source>
        <dbReference type="SAM" id="MobiDB-lite"/>
    </source>
</evidence>
<proteinExistence type="predicted"/>
<feature type="region of interest" description="Disordered" evidence="1">
    <location>
        <begin position="256"/>
        <end position="315"/>
    </location>
</feature>
<accession>A0A9P0QSU2</accession>
<feature type="compositionally biased region" description="Basic and acidic residues" evidence="1">
    <location>
        <begin position="269"/>
        <end position="280"/>
    </location>
</feature>
<evidence type="ECO:0000313" key="3">
    <source>
        <dbReference type="Proteomes" id="UP000837801"/>
    </source>
</evidence>
<feature type="region of interest" description="Disordered" evidence="1">
    <location>
        <begin position="179"/>
        <end position="220"/>
    </location>
</feature>
<gene>
    <name evidence="2" type="ORF">CLIB1423_20S00738</name>
</gene>
<evidence type="ECO:0000313" key="2">
    <source>
        <dbReference type="EMBL" id="CAH2354956.1"/>
    </source>
</evidence>
<feature type="compositionally biased region" description="Polar residues" evidence="1">
    <location>
        <begin position="211"/>
        <end position="220"/>
    </location>
</feature>
<protein>
    <submittedName>
        <fullName evidence="2">Uncharacterized protein</fullName>
    </submittedName>
</protein>
<keyword evidence="3" id="KW-1185">Reference proteome</keyword>
<sequence length="315" mass="34517">MADEDRWYRKAFGNIWASEGKEFPSSDHSFKMRKTSIILKLEKQRQESLIKMKEFEEKIASDEWKKRRLKDGDLDSVAKKLKGDPNSSMKIKIKNLRLDKEQTQEVEQWDGRKESSASNIGDFAVGSVKPKIRGVDSRYVENNFNSNGVVNGSRIAPSNVVDQPIVPGLAEISKSIPRVGAGTGAGTGAGRDKQEIISSRDKDGSNYVEVGNSSVGSSQTAIQPNLAEHILSSPEKAHVSIPKVVSPAPSIGFSGVRFNMGNLQKRQRKEKDTSGGDGREPTGGIVNSAKVDSVGQEPKTYSEKTLKSIQSQLKI</sequence>